<dbReference type="EMBL" id="JAOWKZ010000001">
    <property type="protein sequence ID" value="MCV2871320.1"/>
    <property type="molecule type" value="Genomic_DNA"/>
</dbReference>
<dbReference type="Proteomes" id="UP001652564">
    <property type="component" value="Unassembled WGS sequence"/>
</dbReference>
<reference evidence="1 2" key="1">
    <citation type="submission" date="2022-10" db="EMBL/GenBank/DDBJ databases">
        <title>Defluviimonas sp. nov., isolated from ocean surface sediments.</title>
        <authorList>
            <person name="He W."/>
            <person name="Wang L."/>
            <person name="Zhang D.-F."/>
        </authorList>
    </citation>
    <scope>NUCLEOTIDE SEQUENCE [LARGE SCALE GENOMIC DNA]</scope>
    <source>
        <strain evidence="1 2">WL0050</strain>
    </source>
</reference>
<dbReference type="Pfam" id="PF05159">
    <property type="entry name" value="Capsule_synth"/>
    <property type="match status" value="1"/>
</dbReference>
<protein>
    <recommendedName>
        <fullName evidence="3">Capsule polysaccharide biosynthesis protein</fullName>
    </recommendedName>
</protein>
<name>A0ABT2ZJL2_9RHOB</name>
<dbReference type="RefSeq" id="WP_263738498.1">
    <property type="nucleotide sequence ID" value="NZ_JAOWKZ010000001.1"/>
</dbReference>
<dbReference type="InterPro" id="IPR007833">
    <property type="entry name" value="Capsule_polysaccharide_synth"/>
</dbReference>
<dbReference type="SUPFAM" id="SSF53756">
    <property type="entry name" value="UDP-Glycosyltransferase/glycogen phosphorylase"/>
    <property type="match status" value="1"/>
</dbReference>
<evidence type="ECO:0000313" key="2">
    <source>
        <dbReference type="Proteomes" id="UP001652564"/>
    </source>
</evidence>
<comment type="caution">
    <text evidence="1">The sequence shown here is derived from an EMBL/GenBank/DDBJ whole genome shotgun (WGS) entry which is preliminary data.</text>
</comment>
<accession>A0ABT2ZJL2</accession>
<evidence type="ECO:0000313" key="1">
    <source>
        <dbReference type="EMBL" id="MCV2871320.1"/>
    </source>
</evidence>
<evidence type="ECO:0008006" key="3">
    <source>
        <dbReference type="Google" id="ProtNLM"/>
    </source>
</evidence>
<proteinExistence type="predicted"/>
<organism evidence="1 2">
    <name type="scientific">Albidovulum litorale</name>
    <dbReference type="NCBI Taxonomy" id="2984134"/>
    <lineage>
        <taxon>Bacteria</taxon>
        <taxon>Pseudomonadati</taxon>
        <taxon>Pseudomonadota</taxon>
        <taxon>Alphaproteobacteria</taxon>
        <taxon>Rhodobacterales</taxon>
        <taxon>Paracoccaceae</taxon>
        <taxon>Albidovulum</taxon>
    </lineage>
</organism>
<sequence length="317" mass="35115">MRPGLILHVPLHMMASDGADLPGFFQKIRSGFLARGAHVEVRWRDIEALTNMGDTGDIHLVHNGRIRHPRVLNTGLAYIYPFWYCDPHGIFGDSSLAAETFRPDDVDPALANVFLMHQTRRLVDRRQSRYDQPQDRRTFPKNAIAVFLQGDSDPVNRARYMSEREMFSAVLASRGDRTVILKPHPRNLTGDTAHILAVAGQSPGVVITDANVHDILASSDVTVTATSATALESMIHRVPVVLCGRSDLHHCAVTIRHPDEMHGALRVATNTPFPFAEFLYWFLAQNTLNAGSATLIDDTLARMTQHGVDTTGLMPNG</sequence>
<gene>
    <name evidence="1" type="ORF">OEZ71_03320</name>
</gene>
<keyword evidence="2" id="KW-1185">Reference proteome</keyword>